<evidence type="ECO:0000313" key="2">
    <source>
        <dbReference type="EMBL" id="PLV25902.1"/>
    </source>
</evidence>
<reference evidence="3 4" key="1">
    <citation type="submission" date="2017-12" db="EMBL/GenBank/DDBJ databases">
        <title>Detection of the carbapenemase gene blaVIM-5 in members of the Pseudomonas putida group isolated from polluted Nigerian wetlands.</title>
        <authorList>
            <person name="Adelowo O."/>
            <person name="Vollmers J."/>
            <person name="Maeusezahl I."/>
            <person name="Kaster A.-K."/>
            <person name="Mueller J.A."/>
        </authorList>
    </citation>
    <scope>NUCLEOTIDE SEQUENCE [LARGE SCALE GENOMIC DNA]</scope>
    <source>
        <strain evidence="2 3">MR119</strain>
        <strain evidence="1 4">MR144</strain>
    </source>
</reference>
<accession>A0AAX0W3J5</accession>
<evidence type="ECO:0000313" key="4">
    <source>
        <dbReference type="Proteomes" id="UP000234878"/>
    </source>
</evidence>
<evidence type="ECO:0000313" key="1">
    <source>
        <dbReference type="EMBL" id="PLV21024.1"/>
    </source>
</evidence>
<dbReference type="AlphaFoldDB" id="A0AAX0W3J5"/>
<sequence>MAIYFLGWTAQYEQRFVSYLAERYDVGRTPDRKGLVRLHRIVKKILGARCAGLLGRLYCKLAGFSGSDMLICNEGQIHRKLNPAILEAFPGIRILVVRDLVDSAFLTRWRSHFDAIYSFDQVQCARLGMQVMNQFLPIGYDEKRMVPVCADDSPTALFIGRDKHRSRSLLALAELLKACDYEVDFRILVDDSTQERSAYHITSLVSYAQSLASTLSAHVLVEMNQPGQAGFTLRPLEAAYFSKKLITTNPAILQSSLYHPNNVYVLDGPESWDAERLRAFLESDFYPLSKETIFEYSPDYMLEFLISRHGAAVREPAPRS</sequence>
<organism evidence="1 4">
    <name type="scientific">Pseudomonas guariconensis</name>
    <dbReference type="NCBI Taxonomy" id="1288410"/>
    <lineage>
        <taxon>Bacteria</taxon>
        <taxon>Pseudomonadati</taxon>
        <taxon>Pseudomonadota</taxon>
        <taxon>Gammaproteobacteria</taxon>
        <taxon>Pseudomonadales</taxon>
        <taxon>Pseudomonadaceae</taxon>
        <taxon>Pseudomonas</taxon>
    </lineage>
</organism>
<comment type="caution">
    <text evidence="1">The sequence shown here is derived from an EMBL/GenBank/DDBJ whole genome shotgun (WGS) entry which is preliminary data.</text>
</comment>
<dbReference type="EMBL" id="PJCP01000001">
    <property type="protein sequence ID" value="PLV25902.1"/>
    <property type="molecule type" value="Genomic_DNA"/>
</dbReference>
<evidence type="ECO:0000313" key="3">
    <source>
        <dbReference type="Proteomes" id="UP000234839"/>
    </source>
</evidence>
<protein>
    <recommendedName>
        <fullName evidence="5">1,5-rhamnosyltransferase</fullName>
    </recommendedName>
</protein>
<name>A0AAX0W3J5_9PSED</name>
<dbReference type="EMBL" id="PJCQ01000001">
    <property type="protein sequence ID" value="PLV21024.1"/>
    <property type="molecule type" value="Genomic_DNA"/>
</dbReference>
<proteinExistence type="predicted"/>
<dbReference type="Proteomes" id="UP000234878">
    <property type="component" value="Unassembled WGS sequence"/>
</dbReference>
<gene>
    <name evidence="1" type="ORF">CXG49_00285</name>
    <name evidence="2" type="ORF">CXG53_00285</name>
</gene>
<keyword evidence="3" id="KW-1185">Reference proteome</keyword>
<evidence type="ECO:0008006" key="5">
    <source>
        <dbReference type="Google" id="ProtNLM"/>
    </source>
</evidence>
<dbReference type="Proteomes" id="UP000234839">
    <property type="component" value="Unassembled WGS sequence"/>
</dbReference>